<proteinExistence type="inferred from homology"/>
<organism evidence="3 4">
    <name type="scientific">Aliivibrio sifiae</name>
    <dbReference type="NCBI Taxonomy" id="566293"/>
    <lineage>
        <taxon>Bacteria</taxon>
        <taxon>Pseudomonadati</taxon>
        <taxon>Pseudomonadota</taxon>
        <taxon>Gammaproteobacteria</taxon>
        <taxon>Vibrionales</taxon>
        <taxon>Vibrionaceae</taxon>
        <taxon>Aliivibrio</taxon>
    </lineage>
</organism>
<reference evidence="3 4" key="1">
    <citation type="submission" date="2016-12" db="EMBL/GenBank/DDBJ databases">
        <title>Diversity of luminous bacteria.</title>
        <authorList>
            <person name="Yoshizawa S."/>
            <person name="Kogure K."/>
        </authorList>
    </citation>
    <scope>NUCLEOTIDE SEQUENCE [LARGE SCALE GENOMIC DNA]</scope>
    <source>
        <strain evidence="3 4">ATCC 33715</strain>
    </source>
</reference>
<evidence type="ECO:0000313" key="3">
    <source>
        <dbReference type="EMBL" id="PQJ84586.1"/>
    </source>
</evidence>
<evidence type="ECO:0000313" key="4">
    <source>
        <dbReference type="Proteomes" id="UP000239263"/>
    </source>
</evidence>
<dbReference type="OrthoDB" id="9797095at2"/>
<name>A0A2S7X300_9GAMM</name>
<dbReference type="PANTHER" id="PTHR34477:SF1">
    <property type="entry name" value="UPF0213 PROTEIN YHBQ"/>
    <property type="match status" value="1"/>
</dbReference>
<feature type="domain" description="GIY-YIG" evidence="2">
    <location>
        <begin position="6"/>
        <end position="81"/>
    </location>
</feature>
<dbReference type="PANTHER" id="PTHR34477">
    <property type="entry name" value="UPF0213 PROTEIN YHBQ"/>
    <property type="match status" value="1"/>
</dbReference>
<protein>
    <recommendedName>
        <fullName evidence="2">GIY-YIG domain-containing protein</fullName>
    </recommendedName>
</protein>
<evidence type="ECO:0000259" key="2">
    <source>
        <dbReference type="PROSITE" id="PS50164"/>
    </source>
</evidence>
<dbReference type="InterPro" id="IPR000305">
    <property type="entry name" value="GIY-YIG_endonuc"/>
</dbReference>
<dbReference type="Proteomes" id="UP000239263">
    <property type="component" value="Unassembled WGS sequence"/>
</dbReference>
<gene>
    <name evidence="3" type="ORF">BTO22_13810</name>
</gene>
<dbReference type="Gene3D" id="3.40.1440.10">
    <property type="entry name" value="GIY-YIG endonuclease"/>
    <property type="match status" value="1"/>
</dbReference>
<evidence type="ECO:0000256" key="1">
    <source>
        <dbReference type="ARBA" id="ARBA00007435"/>
    </source>
</evidence>
<dbReference type="EMBL" id="MSCO01000002">
    <property type="protein sequence ID" value="PQJ84586.1"/>
    <property type="molecule type" value="Genomic_DNA"/>
</dbReference>
<dbReference type="PROSITE" id="PS50164">
    <property type="entry name" value="GIY_YIG"/>
    <property type="match status" value="1"/>
</dbReference>
<dbReference type="CDD" id="cd10456">
    <property type="entry name" value="GIY-YIG_UPF0213"/>
    <property type="match status" value="1"/>
</dbReference>
<dbReference type="Pfam" id="PF01541">
    <property type="entry name" value="GIY-YIG"/>
    <property type="match status" value="1"/>
</dbReference>
<dbReference type="InterPro" id="IPR050190">
    <property type="entry name" value="UPF0213_domain"/>
</dbReference>
<comment type="similarity">
    <text evidence="1">Belongs to the UPF0213 family.</text>
</comment>
<dbReference type="RefSeq" id="WP_105056008.1">
    <property type="nucleotide sequence ID" value="NZ_CAWNRT010000002.1"/>
</dbReference>
<sequence length="94" mass="10823">MTKTNTEWSIYLVRTRLDTLYCGITNDLSRRFLMHQTGKGAKYLRGKGPLTLEWSYQVDSKSLALRYEYRIKKMTKASKEALVNKSGSLPVLSD</sequence>
<dbReference type="AlphaFoldDB" id="A0A2S7X300"/>
<dbReference type="InterPro" id="IPR035901">
    <property type="entry name" value="GIY-YIG_endonuc_sf"/>
</dbReference>
<accession>A0A2S7X300</accession>
<comment type="caution">
    <text evidence="3">The sequence shown here is derived from an EMBL/GenBank/DDBJ whole genome shotgun (WGS) entry which is preliminary data.</text>
</comment>
<dbReference type="SUPFAM" id="SSF82771">
    <property type="entry name" value="GIY-YIG endonuclease"/>
    <property type="match status" value="1"/>
</dbReference>